<dbReference type="HAMAP" id="MF_01954">
    <property type="entry name" value="Urease_beta"/>
    <property type="match status" value="1"/>
</dbReference>
<protein>
    <recommendedName>
        <fullName evidence="5 6">Multifunctional fusion protein</fullName>
    </recommendedName>
    <domain>
        <recommendedName>
            <fullName evidence="5">Urease subunit gamma</fullName>
            <ecNumber evidence="5">3.5.1.5</ecNumber>
        </recommendedName>
        <alternativeName>
            <fullName evidence="5">Urea amidohydrolase subunit gamma</fullName>
        </alternativeName>
    </domain>
    <domain>
        <recommendedName>
            <fullName evidence="6">Urease subunit beta</fullName>
        </recommendedName>
        <alternativeName>
            <fullName evidence="6">Urea amidohydrolase subunit beta</fullName>
        </alternativeName>
    </domain>
</protein>
<evidence type="ECO:0000313" key="7">
    <source>
        <dbReference type="EMBL" id="BAU91923.1"/>
    </source>
</evidence>
<dbReference type="GO" id="GO:0043419">
    <property type="term" value="P:urea catabolic process"/>
    <property type="evidence" value="ECO:0007669"/>
    <property type="project" value="UniProtKB-UniRule"/>
</dbReference>
<dbReference type="SUPFAM" id="SSF54111">
    <property type="entry name" value="Urease, gamma-subunit"/>
    <property type="match status" value="1"/>
</dbReference>
<evidence type="ECO:0000256" key="1">
    <source>
        <dbReference type="ARBA" id="ARBA00004897"/>
    </source>
</evidence>
<dbReference type="InterPro" id="IPR036463">
    <property type="entry name" value="Urease_gamma_sf"/>
</dbReference>
<comment type="similarity">
    <text evidence="6">Belongs to the urease beta subunit family.</text>
</comment>
<reference evidence="7 8" key="1">
    <citation type="journal article" date="2016" name="Genome Announc.">
        <title>Complete Genome Sequence of Methylobacterium populi P-1M, Isolated from Pink-Pigmented Household Biofilm.</title>
        <authorList>
            <person name="Morohoshi T."/>
            <person name="Ikeda T."/>
        </authorList>
    </citation>
    <scope>NUCLEOTIDE SEQUENCE [LARGE SCALE GENOMIC DNA]</scope>
    <source>
        <strain evidence="7 8">P-1M</strain>
    </source>
</reference>
<dbReference type="PANTHER" id="PTHR33569:SF1">
    <property type="entry name" value="UREASE"/>
    <property type="match status" value="1"/>
</dbReference>
<keyword evidence="2 5" id="KW-0963">Cytoplasm</keyword>
<dbReference type="PIRSF" id="PIRSF001225">
    <property type="entry name" value="Urease_gammabeta"/>
    <property type="match status" value="1"/>
</dbReference>
<evidence type="ECO:0000256" key="4">
    <source>
        <dbReference type="ARBA" id="ARBA00047778"/>
    </source>
</evidence>
<dbReference type="EMBL" id="AP014809">
    <property type="protein sequence ID" value="BAU91923.1"/>
    <property type="molecule type" value="Genomic_DNA"/>
</dbReference>
<accession>A0A160PHS0</accession>
<comment type="subunit">
    <text evidence="5">Heterotrimer of UreA (gamma), UreB (beta) and UreC (alpha) subunits. Three heterotrimers associate to form the active enzyme.</text>
</comment>
<proteinExistence type="inferred from homology"/>
<name>A0A160PHS0_9HYPH</name>
<evidence type="ECO:0000256" key="3">
    <source>
        <dbReference type="ARBA" id="ARBA00022801"/>
    </source>
</evidence>
<dbReference type="Gene3D" id="3.30.280.10">
    <property type="entry name" value="Urease, gamma-like subunit"/>
    <property type="match status" value="1"/>
</dbReference>
<evidence type="ECO:0000256" key="6">
    <source>
        <dbReference type="HAMAP-Rule" id="MF_01954"/>
    </source>
</evidence>
<evidence type="ECO:0000313" key="8">
    <source>
        <dbReference type="Proteomes" id="UP000218288"/>
    </source>
</evidence>
<dbReference type="RefSeq" id="WP_096485964.1">
    <property type="nucleotide sequence ID" value="NZ_AP014809.1"/>
</dbReference>
<dbReference type="Pfam" id="PF00699">
    <property type="entry name" value="Urease_beta"/>
    <property type="match status" value="1"/>
</dbReference>
<dbReference type="GO" id="GO:0009039">
    <property type="term" value="F:urease activity"/>
    <property type="evidence" value="ECO:0007669"/>
    <property type="project" value="UniProtKB-UniRule"/>
</dbReference>
<dbReference type="GO" id="GO:0035550">
    <property type="term" value="C:urease complex"/>
    <property type="evidence" value="ECO:0007669"/>
    <property type="project" value="InterPro"/>
</dbReference>
<keyword evidence="3 5" id="KW-0378">Hydrolase</keyword>
<dbReference type="NCBIfam" id="NF009671">
    <property type="entry name" value="PRK13192.1"/>
    <property type="match status" value="1"/>
</dbReference>
<dbReference type="HAMAP" id="MF_00739">
    <property type="entry name" value="Urease_gamma"/>
    <property type="match status" value="1"/>
</dbReference>
<sequence>MLLTPREKDKLLVAMAAQVARNRLARGVKLNHPESVALITDFVVEGARDGRSVSELMQAGASVLDASQVMEGVPEMIHDIQVEATFPDGTKLVTVHHPIRGRPSADVPGTVTTLPGEIVFNEGASRTVIEVANTGDRPIQVGSHYHFFEVNPGLVFDRDKARGQRLDIAPGTAVRFEPGSTREVALVPLAGDRKVYGFRGDVMGPL</sequence>
<dbReference type="InterPro" id="IPR050069">
    <property type="entry name" value="Urease_subunit"/>
</dbReference>
<dbReference type="EC" id="3.5.1.5" evidence="5"/>
<dbReference type="OrthoDB" id="9797217at2"/>
<dbReference type="InterPro" id="IPR036461">
    <property type="entry name" value="Urease_betasu_sf"/>
</dbReference>
<dbReference type="InterPro" id="IPR012010">
    <property type="entry name" value="Urease_gamma"/>
</dbReference>
<dbReference type="Pfam" id="PF00547">
    <property type="entry name" value="Urease_gamma"/>
    <property type="match status" value="1"/>
</dbReference>
<comment type="pathway">
    <text evidence="1 5">Nitrogen metabolism; urea degradation; CO(2) and NH(3) from urea (urease route): step 1/1.</text>
</comment>
<organism evidence="7 8">
    <name type="scientific">Methylorubrum populi</name>
    <dbReference type="NCBI Taxonomy" id="223967"/>
    <lineage>
        <taxon>Bacteria</taxon>
        <taxon>Pseudomonadati</taxon>
        <taxon>Pseudomonadota</taxon>
        <taxon>Alphaproteobacteria</taxon>
        <taxon>Hyphomicrobiales</taxon>
        <taxon>Methylobacteriaceae</taxon>
        <taxon>Methylorubrum</taxon>
    </lineage>
</organism>
<dbReference type="NCBIfam" id="NF009712">
    <property type="entry name" value="PRK13241.1"/>
    <property type="match status" value="1"/>
</dbReference>
<dbReference type="GO" id="GO:0016151">
    <property type="term" value="F:nickel cation binding"/>
    <property type="evidence" value="ECO:0007669"/>
    <property type="project" value="InterPro"/>
</dbReference>
<dbReference type="InterPro" id="IPR002019">
    <property type="entry name" value="Urease_beta-like"/>
</dbReference>
<evidence type="ECO:0000256" key="2">
    <source>
        <dbReference type="ARBA" id="ARBA00022490"/>
    </source>
</evidence>
<evidence type="ECO:0000256" key="5">
    <source>
        <dbReference type="HAMAP-Rule" id="MF_00739"/>
    </source>
</evidence>
<comment type="similarity">
    <text evidence="5">Belongs to the urease gamma subunit family.</text>
</comment>
<dbReference type="AlphaFoldDB" id="A0A160PHS0"/>
<dbReference type="InterPro" id="IPR002026">
    <property type="entry name" value="Urease_gamma/gamma-beta_su"/>
</dbReference>
<dbReference type="Gene3D" id="2.10.150.10">
    <property type="entry name" value="Urease, beta subunit"/>
    <property type="match status" value="1"/>
</dbReference>
<dbReference type="UniPathway" id="UPA00258">
    <property type="reaction ID" value="UER00370"/>
</dbReference>
<dbReference type="NCBIfam" id="TIGR00192">
    <property type="entry name" value="urease_beta"/>
    <property type="match status" value="1"/>
</dbReference>
<dbReference type="NCBIfam" id="NF009682">
    <property type="entry name" value="PRK13203.1"/>
    <property type="match status" value="1"/>
</dbReference>
<comment type="catalytic activity">
    <reaction evidence="4 5">
        <text>urea + 2 H2O + H(+) = hydrogencarbonate + 2 NH4(+)</text>
        <dbReference type="Rhea" id="RHEA:20557"/>
        <dbReference type="ChEBI" id="CHEBI:15377"/>
        <dbReference type="ChEBI" id="CHEBI:15378"/>
        <dbReference type="ChEBI" id="CHEBI:16199"/>
        <dbReference type="ChEBI" id="CHEBI:17544"/>
        <dbReference type="ChEBI" id="CHEBI:28938"/>
        <dbReference type="EC" id="3.5.1.5"/>
    </reaction>
</comment>
<dbReference type="InterPro" id="IPR008223">
    <property type="entry name" value="Urease_gamma-beta_su"/>
</dbReference>
<dbReference type="CDD" id="cd00407">
    <property type="entry name" value="Urease_beta"/>
    <property type="match status" value="1"/>
</dbReference>
<gene>
    <name evidence="5 7" type="primary">ureA</name>
    <name evidence="6" type="synonym">ureB</name>
    <name evidence="7" type="ORF">MPPM_3318</name>
</gene>
<dbReference type="NCBIfam" id="TIGR00193">
    <property type="entry name" value="urease_gam"/>
    <property type="match status" value="1"/>
</dbReference>
<comment type="subcellular location">
    <subcellularLocation>
        <location evidence="5">Cytoplasm</location>
    </subcellularLocation>
</comment>
<dbReference type="SUPFAM" id="SSF51278">
    <property type="entry name" value="Urease, beta-subunit"/>
    <property type="match status" value="1"/>
</dbReference>
<dbReference type="CDD" id="cd00390">
    <property type="entry name" value="Urease_gamma"/>
    <property type="match status" value="1"/>
</dbReference>
<dbReference type="PANTHER" id="PTHR33569">
    <property type="entry name" value="UREASE"/>
    <property type="match status" value="1"/>
</dbReference>
<dbReference type="Proteomes" id="UP000218288">
    <property type="component" value="Chromosome"/>
</dbReference>